<feature type="transmembrane region" description="Helical" evidence="2">
    <location>
        <begin position="91"/>
        <end position="116"/>
    </location>
</feature>
<dbReference type="AlphaFoldDB" id="V5KWS5"/>
<feature type="transmembrane region" description="Helical" evidence="2">
    <location>
        <begin position="360"/>
        <end position="379"/>
    </location>
</feature>
<dbReference type="SUPFAM" id="SSF55608">
    <property type="entry name" value="Homing endonucleases"/>
    <property type="match status" value="2"/>
</dbReference>
<evidence type="ECO:0000313" key="4">
    <source>
        <dbReference type="EMBL" id="AHA41743.1"/>
    </source>
</evidence>
<dbReference type="PANTHER" id="PTHR36181:SF2">
    <property type="entry name" value="INTRON-ENCODED ENDONUCLEASE AI3-RELATED"/>
    <property type="match status" value="1"/>
</dbReference>
<evidence type="ECO:0000259" key="3">
    <source>
        <dbReference type="Pfam" id="PF00961"/>
    </source>
</evidence>
<keyword evidence="4" id="KW-0496">Mitochondrion</keyword>
<dbReference type="InterPro" id="IPR004860">
    <property type="entry name" value="LAGLIDADG_dom"/>
</dbReference>
<feature type="non-terminal residue" evidence="4">
    <location>
        <position position="1"/>
    </location>
</feature>
<geneLocation type="mitochondrion" evidence="4"/>
<dbReference type="PANTHER" id="PTHR36181">
    <property type="entry name" value="INTRON-ENCODED ENDONUCLEASE AI3-RELATED"/>
    <property type="match status" value="1"/>
</dbReference>
<accession>V5KWS5</accession>
<organism evidence="4">
    <name type="scientific">Ganoderma sinense</name>
    <dbReference type="NCBI Taxonomy" id="36075"/>
    <lineage>
        <taxon>Eukaryota</taxon>
        <taxon>Fungi</taxon>
        <taxon>Dikarya</taxon>
        <taxon>Basidiomycota</taxon>
        <taxon>Agaricomycotina</taxon>
        <taxon>Agaricomycetes</taxon>
        <taxon>Polyporales</taxon>
        <taxon>Polyporaceae</taxon>
        <taxon>Ganoderma</taxon>
    </lineage>
</organism>
<dbReference type="GeneID" id="17728416"/>
<gene>
    <name evidence="4" type="primary">orf768</name>
    <name evidence="4" type="ORF">Gasi_Mp33</name>
</gene>
<dbReference type="GO" id="GO:0005739">
    <property type="term" value="C:mitochondrion"/>
    <property type="evidence" value="ECO:0007669"/>
    <property type="project" value="UniProtKB-ARBA"/>
</dbReference>
<feature type="transmembrane region" description="Helical" evidence="2">
    <location>
        <begin position="128"/>
        <end position="148"/>
    </location>
</feature>
<feature type="transmembrane region" description="Helical" evidence="2">
    <location>
        <begin position="229"/>
        <end position="247"/>
    </location>
</feature>
<keyword evidence="2" id="KW-0812">Transmembrane</keyword>
<feature type="transmembrane region" description="Helical" evidence="2">
    <location>
        <begin position="305"/>
        <end position="324"/>
    </location>
</feature>
<evidence type="ECO:0000256" key="2">
    <source>
        <dbReference type="SAM" id="Phobius"/>
    </source>
</evidence>
<dbReference type="InterPro" id="IPR051289">
    <property type="entry name" value="LAGLIDADG_Endonuclease"/>
</dbReference>
<reference evidence="4" key="1">
    <citation type="submission" date="2013-09" db="EMBL/GenBank/DDBJ databases">
        <title>The mitochondrial genome sequence of Ganoderma sinense.</title>
        <authorList>
            <person name="Qian J."/>
        </authorList>
    </citation>
    <scope>NUCLEOTIDE SEQUENCE</scope>
</reference>
<dbReference type="Gene3D" id="3.10.28.10">
    <property type="entry name" value="Homing endonucleases"/>
    <property type="match status" value="2"/>
</dbReference>
<feature type="transmembrane region" description="Helical" evidence="2">
    <location>
        <begin position="67"/>
        <end position="85"/>
    </location>
</feature>
<dbReference type="EMBL" id="KF673550">
    <property type="protein sequence ID" value="AHA41743.1"/>
    <property type="molecule type" value="Genomic_DNA"/>
</dbReference>
<dbReference type="InterPro" id="IPR027434">
    <property type="entry name" value="Homing_endonucl"/>
</dbReference>
<feature type="transmembrane region" description="Helical" evidence="2">
    <location>
        <begin position="405"/>
        <end position="424"/>
    </location>
</feature>
<dbReference type="Pfam" id="PF00961">
    <property type="entry name" value="LAGLIDADG_1"/>
    <property type="match status" value="1"/>
</dbReference>
<keyword evidence="2" id="KW-0472">Membrane</keyword>
<proteinExistence type="predicted"/>
<dbReference type="GO" id="GO:0004519">
    <property type="term" value="F:endonuclease activity"/>
    <property type="evidence" value="ECO:0007669"/>
    <property type="project" value="InterPro"/>
</dbReference>
<dbReference type="RefSeq" id="YP_008854743.1">
    <property type="nucleotide sequence ID" value="NC_022933.1"/>
</dbReference>
<feature type="domain" description="Homing endonuclease LAGLIDADG" evidence="3">
    <location>
        <begin position="512"/>
        <end position="604"/>
    </location>
</feature>
<sequence>KDKLSYYSNVIIIKLYLMRRRLNLNFSKWMSTQPNTNNKNNNNTNTNSNLNNSNLPNRNNYIKIIQIFLYIIFYIFLIGLTYYYLSDKSINLIMAMIVAFSVSFVISYIILNKFIFSKNVIIRFIQKAILFAVLYILIVILLHKFGFIDPIYCMADKEDVSHFIQNKDKYEVRAVIEGSLPKKPVDAFVETAGLLLGQAIDGLGAAGAGGSAATAMVRGTIGLPGFQRLALIGGAGFITSTGVLFGLKTARALTGQIDLVELARKSPHGNTDITRIPSPGPGSNINSPLELGDQSTPLSDLLDVLLGYNTLELIIIFAILYILFNKILLNKLNNYIPAKFQFLKKISEVSVVNNTKIMNIFLIFLIVLLLIFKFINLYVSYELVHNLNDYILVHNYTKTINKSSILLIMSNRILCTPLTLIFNVRHKFNHYVLLNIYLLKFKSLNVINYLFYDLNRVVTMLYARGQFAWVKLTTHQRLNVEHSSRTVCAELRKFYITNQTLNYNSEFFYQWLIGITDAEGTFQIVFKNGKWSLVFKLFQHESNKRLLYFIKKRLGVGVIIKSKTNHFYYKITDNKKLKNHIFPIFDKYPLLTTKYFDYSKFKEANTILEDINLTKMKQDELIFALVKKVPSKSYLSPAWKIVNNKVSDTNDAKKVLSKAWLIGFAEAKGSFCLINSSKDKIIHGFKIIKILCPIVLYAIERILGIKSKFNSYNTIETTNSRAIQNIVKYFNGTMKGIKSFEYRVWARSYVKHKGDLTKLQEIKSKLGH</sequence>
<protein>
    <recommendedName>
        <fullName evidence="3">Homing endonuclease LAGLIDADG domain-containing protein</fullName>
    </recommendedName>
</protein>
<comment type="function">
    <text evidence="1">Mitochondrial DNA endonuclease involved in intron homing.</text>
</comment>
<name>V5KWS5_9APHY</name>
<evidence type="ECO:0000256" key="1">
    <source>
        <dbReference type="ARBA" id="ARBA00002670"/>
    </source>
</evidence>
<keyword evidence="2" id="KW-1133">Transmembrane helix</keyword>